<dbReference type="PROSITE" id="PS50112">
    <property type="entry name" value="PAS"/>
    <property type="match status" value="2"/>
</dbReference>
<dbReference type="SUPFAM" id="SSF46689">
    <property type="entry name" value="Homeodomain-like"/>
    <property type="match status" value="1"/>
</dbReference>
<dbReference type="InterPro" id="IPR025943">
    <property type="entry name" value="Sigma_54_int_dom_ATP-bd_2"/>
</dbReference>
<dbReference type="SMART" id="SM00382">
    <property type="entry name" value="AAA"/>
    <property type="match status" value="1"/>
</dbReference>
<dbReference type="InterPro" id="IPR003593">
    <property type="entry name" value="AAA+_ATPase"/>
</dbReference>
<evidence type="ECO:0000259" key="7">
    <source>
        <dbReference type="PROSITE" id="PS50112"/>
    </source>
</evidence>
<name>A0A1T4R6Z7_9FIRM</name>
<dbReference type="PROSITE" id="PS50045">
    <property type="entry name" value="SIGMA54_INTERACT_4"/>
    <property type="match status" value="1"/>
</dbReference>
<dbReference type="PROSITE" id="PS00675">
    <property type="entry name" value="SIGMA54_INTERACT_1"/>
    <property type="match status" value="1"/>
</dbReference>
<dbReference type="CDD" id="cd00130">
    <property type="entry name" value="PAS"/>
    <property type="match status" value="2"/>
</dbReference>
<evidence type="ECO:0000259" key="6">
    <source>
        <dbReference type="PROSITE" id="PS50045"/>
    </source>
</evidence>
<feature type="domain" description="PAS" evidence="7">
    <location>
        <begin position="222"/>
        <end position="273"/>
    </location>
</feature>
<dbReference type="PANTHER" id="PTHR32071">
    <property type="entry name" value="TRANSCRIPTIONAL REGULATORY PROTEIN"/>
    <property type="match status" value="1"/>
</dbReference>
<dbReference type="SUPFAM" id="SSF52540">
    <property type="entry name" value="P-loop containing nucleoside triphosphate hydrolases"/>
    <property type="match status" value="1"/>
</dbReference>
<dbReference type="InterPro" id="IPR009057">
    <property type="entry name" value="Homeodomain-like_sf"/>
</dbReference>
<dbReference type="AlphaFoldDB" id="A0A1T4R6Z7"/>
<dbReference type="GO" id="GO:0043565">
    <property type="term" value="F:sequence-specific DNA binding"/>
    <property type="evidence" value="ECO:0007669"/>
    <property type="project" value="InterPro"/>
</dbReference>
<dbReference type="GO" id="GO:0005524">
    <property type="term" value="F:ATP binding"/>
    <property type="evidence" value="ECO:0007669"/>
    <property type="project" value="UniProtKB-KW"/>
</dbReference>
<dbReference type="STRING" id="142842.SAMN02745118_02836"/>
<dbReference type="EMBL" id="FUWM01000043">
    <property type="protein sequence ID" value="SKA11663.1"/>
    <property type="molecule type" value="Genomic_DNA"/>
</dbReference>
<dbReference type="PRINTS" id="PR01590">
    <property type="entry name" value="HTHFIS"/>
</dbReference>
<organism evidence="8 9">
    <name type="scientific">Selenihalanaerobacter shriftii</name>
    <dbReference type="NCBI Taxonomy" id="142842"/>
    <lineage>
        <taxon>Bacteria</taxon>
        <taxon>Bacillati</taxon>
        <taxon>Bacillota</taxon>
        <taxon>Clostridia</taxon>
        <taxon>Halanaerobiales</taxon>
        <taxon>Halobacteroidaceae</taxon>
        <taxon>Selenihalanaerobacter</taxon>
    </lineage>
</organism>
<dbReference type="InterPro" id="IPR025662">
    <property type="entry name" value="Sigma_54_int_dom_ATP-bd_1"/>
</dbReference>
<dbReference type="Proteomes" id="UP000190625">
    <property type="component" value="Unassembled WGS sequence"/>
</dbReference>
<dbReference type="Pfam" id="PF25601">
    <property type="entry name" value="AAA_lid_14"/>
    <property type="match status" value="1"/>
</dbReference>
<reference evidence="9" key="1">
    <citation type="submission" date="2017-02" db="EMBL/GenBank/DDBJ databases">
        <authorList>
            <person name="Varghese N."/>
            <person name="Submissions S."/>
        </authorList>
    </citation>
    <scope>NUCLEOTIDE SEQUENCE [LARGE SCALE GENOMIC DNA]</scope>
    <source>
        <strain evidence="9">ATCC BAA-73</strain>
    </source>
</reference>
<keyword evidence="4" id="KW-0238">DNA-binding</keyword>
<dbReference type="InterPro" id="IPR002197">
    <property type="entry name" value="HTH_Fis"/>
</dbReference>
<dbReference type="GO" id="GO:0006355">
    <property type="term" value="P:regulation of DNA-templated transcription"/>
    <property type="evidence" value="ECO:0007669"/>
    <property type="project" value="InterPro"/>
</dbReference>
<dbReference type="FunFam" id="3.40.50.300:FF:000006">
    <property type="entry name" value="DNA-binding transcriptional regulator NtrC"/>
    <property type="match status" value="1"/>
</dbReference>
<keyword evidence="9" id="KW-1185">Reference proteome</keyword>
<dbReference type="NCBIfam" id="TIGR00229">
    <property type="entry name" value="sensory_box"/>
    <property type="match status" value="2"/>
</dbReference>
<evidence type="ECO:0000256" key="4">
    <source>
        <dbReference type="ARBA" id="ARBA00023125"/>
    </source>
</evidence>
<dbReference type="InterPro" id="IPR035965">
    <property type="entry name" value="PAS-like_dom_sf"/>
</dbReference>
<feature type="domain" description="Sigma-54 factor interaction" evidence="6">
    <location>
        <begin position="356"/>
        <end position="586"/>
    </location>
</feature>
<dbReference type="Gene3D" id="1.10.8.60">
    <property type="match status" value="1"/>
</dbReference>
<evidence type="ECO:0000256" key="3">
    <source>
        <dbReference type="ARBA" id="ARBA00023015"/>
    </source>
</evidence>
<dbReference type="InterPro" id="IPR058031">
    <property type="entry name" value="AAA_lid_NorR"/>
</dbReference>
<keyword evidence="1" id="KW-0547">Nucleotide-binding</keyword>
<gene>
    <name evidence="8" type="ORF">SAMN02745118_02836</name>
</gene>
<evidence type="ECO:0000256" key="1">
    <source>
        <dbReference type="ARBA" id="ARBA00022741"/>
    </source>
</evidence>
<dbReference type="Pfam" id="PF00158">
    <property type="entry name" value="Sigma54_activat"/>
    <property type="match status" value="1"/>
</dbReference>
<dbReference type="Pfam" id="PF02954">
    <property type="entry name" value="HTH_8"/>
    <property type="match status" value="1"/>
</dbReference>
<dbReference type="Gene3D" id="3.30.450.20">
    <property type="entry name" value="PAS domain"/>
    <property type="match status" value="2"/>
</dbReference>
<dbReference type="InterPro" id="IPR002078">
    <property type="entry name" value="Sigma_54_int"/>
</dbReference>
<proteinExistence type="predicted"/>
<dbReference type="InterPro" id="IPR025944">
    <property type="entry name" value="Sigma_54_int_dom_CS"/>
</dbReference>
<dbReference type="CDD" id="cd00009">
    <property type="entry name" value="AAA"/>
    <property type="match status" value="1"/>
</dbReference>
<dbReference type="PANTHER" id="PTHR32071:SF121">
    <property type="entry name" value="SIGMA L-DEPENDENT TRANSCRIPTIONAL REGULATOR YQIR-RELATED"/>
    <property type="match status" value="1"/>
</dbReference>
<dbReference type="Pfam" id="PF00989">
    <property type="entry name" value="PAS"/>
    <property type="match status" value="2"/>
</dbReference>
<keyword evidence="2" id="KW-0067">ATP-binding</keyword>
<evidence type="ECO:0000313" key="8">
    <source>
        <dbReference type="EMBL" id="SKA11663.1"/>
    </source>
</evidence>
<dbReference type="Gene3D" id="1.10.10.60">
    <property type="entry name" value="Homeodomain-like"/>
    <property type="match status" value="1"/>
</dbReference>
<dbReference type="SUPFAM" id="SSF55785">
    <property type="entry name" value="PYP-like sensor domain (PAS domain)"/>
    <property type="match status" value="2"/>
</dbReference>
<dbReference type="InterPro" id="IPR013767">
    <property type="entry name" value="PAS_fold"/>
</dbReference>
<dbReference type="PROSITE" id="PS00688">
    <property type="entry name" value="SIGMA54_INTERACT_3"/>
    <property type="match status" value="1"/>
</dbReference>
<dbReference type="InterPro" id="IPR027417">
    <property type="entry name" value="P-loop_NTPase"/>
</dbReference>
<feature type="domain" description="PAS" evidence="7">
    <location>
        <begin position="105"/>
        <end position="141"/>
    </location>
</feature>
<dbReference type="InterPro" id="IPR000014">
    <property type="entry name" value="PAS"/>
</dbReference>
<dbReference type="OrthoDB" id="9803970at2"/>
<sequence length="677" mass="75711">MREVFKMLQLILINNGKDTEILVDKLNSLNEVNVLRIVSKPNDLKDKSINVKEVDIIFSMIKVKEIEKKFNISIDNIEVVGPKVMELIISLIDKEEDLLKKYKYSQKELETILDSTHDAMIAINQEKRITLINSAAIELLGEGVEYINKSIKEVVPNTKLDKVLKTGEKDLNQLQSIGDKTIITNRVPVKDELGGVVAAAAVFRDITEVQKLAAELTNLKEIRGMLEAIINSTQDAISVVDQEGKGILINPAYTRITGLTEEDIIGNPATVDIAEGQSMHMQVLETKEPVSGIHMKVGPKSKDVIVNVSPIMVNGTLKGSVGVIHDVSEIRKLNEELSEAKRMIRNLKAKYTFEDIIANTPQMLSAINQAKKVAATPATVILRGESGTGKELFAHAIHNASKRRNEEFVRVNCPAIADSLLESELFGYEEGAFTGAKKGGKIGLFEEADGGTIFLDEIGKLSFNLQAKLLRVLQEKEITRVGGTEPIDIDVRVIVATNSNLEQAVEEGTFRKDLYYRLNVVPIFIPSLRQRKEDISKLVDSLLRKFNQEYGRTIKDISFKALDKLVEYDWPGNVRELENVIGRAMINVGLDNDLIKAEHLPQLQNKNQKDNQLEVENINSKEVDLEDKTLKEIINKAEKKAIINALKKTKGNRTKAAKKLDISVRSLYYKLDKFNLK</sequence>
<protein>
    <submittedName>
        <fullName evidence="8">PAS domain S-box-containing protein</fullName>
    </submittedName>
</protein>
<accession>A0A1T4R6Z7</accession>
<evidence type="ECO:0000313" key="9">
    <source>
        <dbReference type="Proteomes" id="UP000190625"/>
    </source>
</evidence>
<dbReference type="PROSITE" id="PS00676">
    <property type="entry name" value="SIGMA54_INTERACT_2"/>
    <property type="match status" value="1"/>
</dbReference>
<dbReference type="Gene3D" id="3.40.50.300">
    <property type="entry name" value="P-loop containing nucleotide triphosphate hydrolases"/>
    <property type="match status" value="1"/>
</dbReference>
<evidence type="ECO:0000256" key="5">
    <source>
        <dbReference type="ARBA" id="ARBA00023163"/>
    </source>
</evidence>
<dbReference type="SMART" id="SM00091">
    <property type="entry name" value="PAS"/>
    <property type="match status" value="2"/>
</dbReference>
<evidence type="ECO:0000256" key="2">
    <source>
        <dbReference type="ARBA" id="ARBA00022840"/>
    </source>
</evidence>
<keyword evidence="3" id="KW-0805">Transcription regulation</keyword>
<keyword evidence="5" id="KW-0804">Transcription</keyword>